<evidence type="ECO:0000313" key="6">
    <source>
        <dbReference type="Proteomes" id="UP001152523"/>
    </source>
</evidence>
<dbReference type="Pfam" id="PF00293">
    <property type="entry name" value="NUDIX"/>
    <property type="match status" value="1"/>
</dbReference>
<proteinExistence type="inferred from homology"/>
<dbReference type="PRINTS" id="PR01356">
    <property type="entry name" value="GFGPROTEIN"/>
</dbReference>
<dbReference type="InterPro" id="IPR020084">
    <property type="entry name" value="NUDIX_hydrolase_CS"/>
</dbReference>
<dbReference type="FunFam" id="3.40.630.30:FF:000016">
    <property type="entry name" value="nudix hydrolase 2"/>
    <property type="match status" value="1"/>
</dbReference>
<feature type="domain" description="Nudix hydrolase" evidence="4">
    <location>
        <begin position="112"/>
        <end position="244"/>
    </location>
</feature>
<reference evidence="5" key="1">
    <citation type="submission" date="2022-07" db="EMBL/GenBank/DDBJ databases">
        <authorList>
            <person name="Macas J."/>
            <person name="Novak P."/>
            <person name="Neumann P."/>
        </authorList>
    </citation>
    <scope>NUCLEOTIDE SEQUENCE</scope>
</reference>
<dbReference type="PANTHER" id="PTHR13994:SF29">
    <property type="entry name" value="NUDIX HYDROLASE 2"/>
    <property type="match status" value="1"/>
</dbReference>
<keyword evidence="3" id="KW-0378">Hydrolase</keyword>
<keyword evidence="6" id="KW-1185">Reference proteome</keyword>
<dbReference type="CDD" id="cd04670">
    <property type="entry name" value="NUDIX_ASFGF2_Nudt6"/>
    <property type="match status" value="1"/>
</dbReference>
<dbReference type="Proteomes" id="UP001152523">
    <property type="component" value="Unassembled WGS sequence"/>
</dbReference>
<dbReference type="PROSITE" id="PS00893">
    <property type="entry name" value="NUDIX_BOX"/>
    <property type="match status" value="1"/>
</dbReference>
<dbReference type="PROSITE" id="PS51462">
    <property type="entry name" value="NUDIX"/>
    <property type="match status" value="1"/>
</dbReference>
<dbReference type="FunFam" id="3.90.79.10:FF:000015">
    <property type="entry name" value="Nudix hydrolase 8"/>
    <property type="match status" value="1"/>
</dbReference>
<gene>
    <name evidence="5" type="ORF">CEPIT_LOCUS35787</name>
</gene>
<dbReference type="Gene3D" id="3.40.630.30">
    <property type="match status" value="1"/>
</dbReference>
<evidence type="ECO:0000256" key="2">
    <source>
        <dbReference type="ARBA" id="ARBA00022723"/>
    </source>
</evidence>
<dbReference type="InterPro" id="IPR000086">
    <property type="entry name" value="NUDIX_hydrolase_dom"/>
</dbReference>
<dbReference type="AlphaFoldDB" id="A0AAV0FP52"/>
<dbReference type="SUPFAM" id="SSF55811">
    <property type="entry name" value="Nudix"/>
    <property type="match status" value="1"/>
</dbReference>
<comment type="similarity">
    <text evidence="1">Belongs to the Nudix hydrolase family.</text>
</comment>
<sequence length="279" mass="31459">MNMFNIIARKFAKGFKSSAKVLDKIDDKFGGVKVEMKEKMNPFTFATSLKASLYLWSLQGKKGVWLKLPIELSYLVDVAKKEGFVYHHAEETYIMMVYWIPKTPSTLPANASHQVGIGAFVINDEGEMLVVQEKQGKFGGTGLWKMPTGVVKEGEDICDGAVREVKEETGIDAEFVEFLAFRQNHKVLFSKSDLFFVCKLKPLSSTITKQDTEIENAKWMKIEEYMEQPFVKDSESFGSVAEICNMAARTDGAYSGFIANPKTKKRSGAKSYLYCNKIR</sequence>
<dbReference type="Gene3D" id="3.90.79.10">
    <property type="entry name" value="Nucleoside Triphosphate Pyrophosphohydrolase"/>
    <property type="match status" value="1"/>
</dbReference>
<name>A0AAV0FP52_9ASTE</name>
<dbReference type="PANTHER" id="PTHR13994">
    <property type="entry name" value="NUDIX HYDROLASE RELATED"/>
    <property type="match status" value="1"/>
</dbReference>
<evidence type="ECO:0000256" key="3">
    <source>
        <dbReference type="ARBA" id="ARBA00022801"/>
    </source>
</evidence>
<evidence type="ECO:0000259" key="4">
    <source>
        <dbReference type="PROSITE" id="PS51462"/>
    </source>
</evidence>
<evidence type="ECO:0000313" key="5">
    <source>
        <dbReference type="EMBL" id="CAH9137099.1"/>
    </source>
</evidence>
<keyword evidence="2" id="KW-0479">Metal-binding</keyword>
<dbReference type="InterPro" id="IPR003293">
    <property type="entry name" value="Nudix_hydrolase6-like"/>
</dbReference>
<dbReference type="Pfam" id="PF18290">
    <property type="entry name" value="Nudix_hydro"/>
    <property type="match status" value="1"/>
</dbReference>
<evidence type="ECO:0000256" key="1">
    <source>
        <dbReference type="ARBA" id="ARBA00005582"/>
    </source>
</evidence>
<dbReference type="GO" id="GO:0047631">
    <property type="term" value="F:ADP-ribose diphosphatase activity"/>
    <property type="evidence" value="ECO:0007669"/>
    <property type="project" value="TreeGrafter"/>
</dbReference>
<dbReference type="GO" id="GO:0035529">
    <property type="term" value="F:NADH pyrophosphatase activity"/>
    <property type="evidence" value="ECO:0007669"/>
    <property type="project" value="TreeGrafter"/>
</dbReference>
<comment type="caution">
    <text evidence="5">The sequence shown here is derived from an EMBL/GenBank/DDBJ whole genome shotgun (WGS) entry which is preliminary data.</text>
</comment>
<dbReference type="EMBL" id="CAMAPF010000998">
    <property type="protein sequence ID" value="CAH9137099.1"/>
    <property type="molecule type" value="Genomic_DNA"/>
</dbReference>
<accession>A0AAV0FP52</accession>
<dbReference type="InterPro" id="IPR040618">
    <property type="entry name" value="Pre-Nudix"/>
</dbReference>
<dbReference type="GO" id="GO:0046872">
    <property type="term" value="F:metal ion binding"/>
    <property type="evidence" value="ECO:0007669"/>
    <property type="project" value="UniProtKB-KW"/>
</dbReference>
<dbReference type="GO" id="GO:0051287">
    <property type="term" value="F:NAD binding"/>
    <property type="evidence" value="ECO:0007669"/>
    <property type="project" value="TreeGrafter"/>
</dbReference>
<protein>
    <recommendedName>
        <fullName evidence="4">Nudix hydrolase domain-containing protein</fullName>
    </recommendedName>
</protein>
<organism evidence="5 6">
    <name type="scientific">Cuscuta epithymum</name>
    <dbReference type="NCBI Taxonomy" id="186058"/>
    <lineage>
        <taxon>Eukaryota</taxon>
        <taxon>Viridiplantae</taxon>
        <taxon>Streptophyta</taxon>
        <taxon>Embryophyta</taxon>
        <taxon>Tracheophyta</taxon>
        <taxon>Spermatophyta</taxon>
        <taxon>Magnoliopsida</taxon>
        <taxon>eudicotyledons</taxon>
        <taxon>Gunneridae</taxon>
        <taxon>Pentapetalae</taxon>
        <taxon>asterids</taxon>
        <taxon>lamiids</taxon>
        <taxon>Solanales</taxon>
        <taxon>Convolvulaceae</taxon>
        <taxon>Cuscuteae</taxon>
        <taxon>Cuscuta</taxon>
        <taxon>Cuscuta subgen. Cuscuta</taxon>
    </lineage>
</organism>
<dbReference type="InterPro" id="IPR015797">
    <property type="entry name" value="NUDIX_hydrolase-like_dom_sf"/>
</dbReference>